<protein>
    <recommendedName>
        <fullName evidence="1">F-box domain-containing protein</fullName>
    </recommendedName>
</protein>
<gene>
    <name evidence="3" type="ORF">JXQ802_LOCUS35261</name>
    <name evidence="2" type="ORF">PYM288_LOCUS11991</name>
</gene>
<feature type="domain" description="F-box" evidence="1">
    <location>
        <begin position="5"/>
        <end position="52"/>
    </location>
</feature>
<reference evidence="2" key="1">
    <citation type="submission" date="2021-02" db="EMBL/GenBank/DDBJ databases">
        <authorList>
            <person name="Nowell W R."/>
        </authorList>
    </citation>
    <scope>NUCLEOTIDE SEQUENCE</scope>
</reference>
<dbReference type="Pfam" id="PF00646">
    <property type="entry name" value="F-box"/>
    <property type="match status" value="1"/>
</dbReference>
<name>A0A814CV93_9BILA</name>
<organism evidence="2 4">
    <name type="scientific">Rotaria sordida</name>
    <dbReference type="NCBI Taxonomy" id="392033"/>
    <lineage>
        <taxon>Eukaryota</taxon>
        <taxon>Metazoa</taxon>
        <taxon>Spiralia</taxon>
        <taxon>Gnathifera</taxon>
        <taxon>Rotifera</taxon>
        <taxon>Eurotatoria</taxon>
        <taxon>Bdelloidea</taxon>
        <taxon>Philodinida</taxon>
        <taxon>Philodinidae</taxon>
        <taxon>Rotaria</taxon>
    </lineage>
</organism>
<evidence type="ECO:0000313" key="4">
    <source>
        <dbReference type="Proteomes" id="UP000663854"/>
    </source>
</evidence>
<evidence type="ECO:0000313" key="2">
    <source>
        <dbReference type="EMBL" id="CAF0948484.1"/>
    </source>
</evidence>
<evidence type="ECO:0000313" key="3">
    <source>
        <dbReference type="EMBL" id="CAF1410689.1"/>
    </source>
</evidence>
<proteinExistence type="predicted"/>
<dbReference type="Gene3D" id="3.80.10.10">
    <property type="entry name" value="Ribonuclease Inhibitor"/>
    <property type="match status" value="1"/>
</dbReference>
<sequence length="532" mass="63223">MKHSFIQLNDLPDEILMMILKKLTNIEVLYSLIGTNKRLNQIIYDFTFTNHLTLMISLSNGFTYPLSDPILDQFCSQILPKIHHKIKWLDLESSSMKRILLTTNYPNLTGLGLYNIHEETITDLFADENHFTHIFKNQILSLIIDINTNGQQNVSEDMIPIIFTYIFTTFTNLEYLKFNSSSIACPRLSFYIPSSFINSSNLLELHVNLEYFTECLYLCDGRFNRLHTLYVNILRIQSSNLIINNTEKLPKLKYFSLSCNNDIYDYDELILPLLHRMLNLIKLYLYLLVCNRETFIDGNEMKINIINYMPYLNTFIFNIYSYIYFNDQINLLSNEDIQKTFKNFKYNKIISCVDYFPKVEIGQCHIYSYPYQLEHYDAITNNFSGGLFTCVRRILLFDERSFEHEFFIQISQSFPFLEKLTVVNQKQQNNKSFRTSKNVNQNLSIIHYPHLNELDLTAVHIDYIKQFLFDTKTCLPNNVFLLIDYQLMKKVTRNFRRNTTRSNCNKLNTILFYRKLTFPEHFKDYFLHTNIL</sequence>
<accession>A0A814CV93</accession>
<dbReference type="AlphaFoldDB" id="A0A814CV93"/>
<dbReference type="EMBL" id="CAJNOL010001728">
    <property type="protein sequence ID" value="CAF1410689.1"/>
    <property type="molecule type" value="Genomic_DNA"/>
</dbReference>
<dbReference type="InterPro" id="IPR032675">
    <property type="entry name" value="LRR_dom_sf"/>
</dbReference>
<dbReference type="InterPro" id="IPR001810">
    <property type="entry name" value="F-box_dom"/>
</dbReference>
<keyword evidence="5" id="KW-1185">Reference proteome</keyword>
<evidence type="ECO:0000313" key="5">
    <source>
        <dbReference type="Proteomes" id="UP000663870"/>
    </source>
</evidence>
<dbReference type="Proteomes" id="UP000663854">
    <property type="component" value="Unassembled WGS sequence"/>
</dbReference>
<evidence type="ECO:0000259" key="1">
    <source>
        <dbReference type="PROSITE" id="PS50181"/>
    </source>
</evidence>
<comment type="caution">
    <text evidence="2">The sequence shown here is derived from an EMBL/GenBank/DDBJ whole genome shotgun (WGS) entry which is preliminary data.</text>
</comment>
<dbReference type="Proteomes" id="UP000663870">
    <property type="component" value="Unassembled WGS sequence"/>
</dbReference>
<dbReference type="EMBL" id="CAJNOH010000215">
    <property type="protein sequence ID" value="CAF0948484.1"/>
    <property type="molecule type" value="Genomic_DNA"/>
</dbReference>
<dbReference type="PROSITE" id="PS50181">
    <property type="entry name" value="FBOX"/>
    <property type="match status" value="1"/>
</dbReference>